<evidence type="ECO:0000313" key="1">
    <source>
        <dbReference type="EMBL" id="KAA6306110.1"/>
    </source>
</evidence>
<proteinExistence type="predicted"/>
<reference evidence="1" key="1">
    <citation type="submission" date="2019-03" db="EMBL/GenBank/DDBJ databases">
        <title>Single cell metagenomics reveals metabolic interactions within the superorganism composed of flagellate Streblomastix strix and complex community of Bacteroidetes bacteria on its surface.</title>
        <authorList>
            <person name="Treitli S.C."/>
            <person name="Kolisko M."/>
            <person name="Husnik F."/>
            <person name="Keeling P."/>
            <person name="Hampl V."/>
        </authorList>
    </citation>
    <scope>NUCLEOTIDE SEQUENCE</scope>
    <source>
        <strain evidence="1">STM</strain>
    </source>
</reference>
<dbReference type="AlphaFoldDB" id="A0A5J4PAU3"/>
<sequence>MNNNFIHHSLNSKDEVLSWKLFLSHYSLESINQHFENYKALCHLDSINPNRIEKAIKSLFKITYNGGYFSPFFLNNNKPKIRPVSFPYYFFRIRKLTKGSWIEFGKDGINFDAMEFEEIQTMVDIWERPAEQVDNYQRLNKPHASVSYQPAIK</sequence>
<gene>
    <name evidence="1" type="ORF">EZS27_042234</name>
</gene>
<accession>A0A5J4PAU3</accession>
<organism evidence="1">
    <name type="scientific">termite gut metagenome</name>
    <dbReference type="NCBI Taxonomy" id="433724"/>
    <lineage>
        <taxon>unclassified sequences</taxon>
        <taxon>metagenomes</taxon>
        <taxon>organismal metagenomes</taxon>
    </lineage>
</organism>
<comment type="caution">
    <text evidence="1">The sequence shown here is derived from an EMBL/GenBank/DDBJ whole genome shotgun (WGS) entry which is preliminary data.</text>
</comment>
<name>A0A5J4PAU3_9ZZZZ</name>
<protein>
    <submittedName>
        <fullName evidence="1">Uncharacterized protein</fullName>
    </submittedName>
</protein>
<dbReference type="EMBL" id="SNRY01010164">
    <property type="protein sequence ID" value="KAA6306110.1"/>
    <property type="molecule type" value="Genomic_DNA"/>
</dbReference>